<keyword evidence="1" id="KW-0812">Transmembrane</keyword>
<evidence type="ECO:0000256" key="1">
    <source>
        <dbReference type="SAM" id="Phobius"/>
    </source>
</evidence>
<name>A0A6I4IUX0_9FLAO</name>
<keyword evidence="1" id="KW-0472">Membrane</keyword>
<keyword evidence="1" id="KW-1133">Transmembrane helix</keyword>
<evidence type="ECO:0000313" key="3">
    <source>
        <dbReference type="Proteomes" id="UP000431264"/>
    </source>
</evidence>
<organism evidence="2 3">
    <name type="scientific">Flavobacterium profundi</name>
    <dbReference type="NCBI Taxonomy" id="1774945"/>
    <lineage>
        <taxon>Bacteria</taxon>
        <taxon>Pseudomonadati</taxon>
        <taxon>Bacteroidota</taxon>
        <taxon>Flavobacteriia</taxon>
        <taxon>Flavobacteriales</taxon>
        <taxon>Flavobacteriaceae</taxon>
        <taxon>Flavobacterium</taxon>
    </lineage>
</organism>
<feature type="transmembrane region" description="Helical" evidence="1">
    <location>
        <begin position="23"/>
        <end position="41"/>
    </location>
</feature>
<sequence>MIIFGKIFGGKVHKVDNQWIETSYLMIMAPLIPLETMFVTNSEFNRRQGFSIAMNGKSVLHGYIRFFTFIATIGLFGFSLFGRHEISHSIMYSPALYGTLFGAIYIWSRFKNTEPSLEEIIQRKAIGAITGLNALPEWLPVAVKNQQEENLKKLIEEKFNSEDIKSIALKSFKTPEELMLIFTYLRFVITDKNKAIQYKTEYEFVLNEYAKLFAKSESQSH</sequence>
<feature type="transmembrane region" description="Helical" evidence="1">
    <location>
        <begin position="89"/>
        <end position="107"/>
    </location>
</feature>
<gene>
    <name evidence="2" type="ORF">GOQ30_16010</name>
</gene>
<accession>A0A6I4IUX0</accession>
<dbReference type="AlphaFoldDB" id="A0A6I4IUX0"/>
<reference evidence="3" key="1">
    <citation type="submission" date="2019-05" db="EMBL/GenBank/DDBJ databases">
        <title>Flavobacterium profundi sp. nov., isolated from a deep-sea seamount.</title>
        <authorList>
            <person name="Zhang D.-C."/>
        </authorList>
    </citation>
    <scope>NUCLEOTIDE SEQUENCE [LARGE SCALE GENOMIC DNA]</scope>
    <source>
        <strain evidence="3">TP390</strain>
    </source>
</reference>
<dbReference type="RefSeq" id="WP_140999104.1">
    <property type="nucleotide sequence ID" value="NZ_VDCZ01000014.1"/>
</dbReference>
<keyword evidence="3" id="KW-1185">Reference proteome</keyword>
<protein>
    <submittedName>
        <fullName evidence="2">Uncharacterized protein</fullName>
    </submittedName>
</protein>
<dbReference type="Proteomes" id="UP000431264">
    <property type="component" value="Unassembled WGS sequence"/>
</dbReference>
<dbReference type="OrthoDB" id="8775592at2"/>
<proteinExistence type="predicted"/>
<evidence type="ECO:0000313" key="2">
    <source>
        <dbReference type="EMBL" id="MVO10680.1"/>
    </source>
</evidence>
<dbReference type="EMBL" id="WQLW01000014">
    <property type="protein sequence ID" value="MVO10680.1"/>
    <property type="molecule type" value="Genomic_DNA"/>
</dbReference>
<comment type="caution">
    <text evidence="2">The sequence shown here is derived from an EMBL/GenBank/DDBJ whole genome shotgun (WGS) entry which is preliminary data.</text>
</comment>
<feature type="transmembrane region" description="Helical" evidence="1">
    <location>
        <begin position="62"/>
        <end position="83"/>
    </location>
</feature>